<protein>
    <recommendedName>
        <fullName evidence="3">Class I SAM-dependent methyltransferase</fullName>
    </recommendedName>
</protein>
<evidence type="ECO:0000313" key="1">
    <source>
        <dbReference type="EMBL" id="TMI80203.1"/>
    </source>
</evidence>
<gene>
    <name evidence="1" type="ORF">E6H04_09080</name>
</gene>
<dbReference type="AlphaFoldDB" id="A0A537J9N0"/>
<organism evidence="1 2">
    <name type="scientific">Candidatus Segetimicrobium genomatis</name>
    <dbReference type="NCBI Taxonomy" id="2569760"/>
    <lineage>
        <taxon>Bacteria</taxon>
        <taxon>Bacillati</taxon>
        <taxon>Candidatus Sysuimicrobiota</taxon>
        <taxon>Candidatus Sysuimicrobiia</taxon>
        <taxon>Candidatus Sysuimicrobiales</taxon>
        <taxon>Candidatus Segetimicrobiaceae</taxon>
        <taxon>Candidatus Segetimicrobium</taxon>
    </lineage>
</organism>
<accession>A0A537J9N0</accession>
<evidence type="ECO:0008006" key="3">
    <source>
        <dbReference type="Google" id="ProtNLM"/>
    </source>
</evidence>
<dbReference type="EMBL" id="VBAO01000235">
    <property type="protein sequence ID" value="TMI80203.1"/>
    <property type="molecule type" value="Genomic_DNA"/>
</dbReference>
<sequence>MCLCHLALHHLTRDLGVALLGRLHHLARIGFFVVDLVRSAGGYGGVWLATRFARDPITRHDGPLSVRRALSWAEYRGLASEAAIPGIRVTRLPFFRVALSWIGPA</sequence>
<name>A0A537J9N0_9BACT</name>
<comment type="caution">
    <text evidence="1">The sequence shown here is derived from an EMBL/GenBank/DDBJ whole genome shotgun (WGS) entry which is preliminary data.</text>
</comment>
<proteinExistence type="predicted"/>
<evidence type="ECO:0000313" key="2">
    <source>
        <dbReference type="Proteomes" id="UP000320048"/>
    </source>
</evidence>
<dbReference type="Proteomes" id="UP000320048">
    <property type="component" value="Unassembled WGS sequence"/>
</dbReference>
<reference evidence="1 2" key="1">
    <citation type="journal article" date="2019" name="Nat. Microbiol.">
        <title>Mediterranean grassland soil C-N compound turnover is dependent on rainfall and depth, and is mediated by genomically divergent microorganisms.</title>
        <authorList>
            <person name="Diamond S."/>
            <person name="Andeer P.F."/>
            <person name="Li Z."/>
            <person name="Crits-Christoph A."/>
            <person name="Burstein D."/>
            <person name="Anantharaman K."/>
            <person name="Lane K.R."/>
            <person name="Thomas B.C."/>
            <person name="Pan C."/>
            <person name="Northen T.R."/>
            <person name="Banfield J.F."/>
        </authorList>
    </citation>
    <scope>NUCLEOTIDE SEQUENCE [LARGE SCALE GENOMIC DNA]</scope>
    <source>
        <strain evidence="1">NP_7</strain>
    </source>
</reference>